<dbReference type="GO" id="GO:0005634">
    <property type="term" value="C:nucleus"/>
    <property type="evidence" value="ECO:0007669"/>
    <property type="project" value="TreeGrafter"/>
</dbReference>
<comment type="similarity">
    <text evidence="1 5">Belongs to the proteasome subunit S2 family.</text>
</comment>
<evidence type="ECO:0000256" key="1">
    <source>
        <dbReference type="ARBA" id="ARBA00005460"/>
    </source>
</evidence>
<reference evidence="9 10" key="3">
    <citation type="journal article" date="2015" name="Genome Announc.">
        <title>Draft Genome Sequence of the Archiascomycetous Yeast Saitoella complicata.</title>
        <authorList>
            <person name="Yamauchi K."/>
            <person name="Kondo S."/>
            <person name="Hamamoto M."/>
            <person name="Takahashi Y."/>
            <person name="Ogura Y."/>
            <person name="Hayashi T."/>
            <person name="Nishida H."/>
        </authorList>
    </citation>
    <scope>NUCLEOTIDE SEQUENCE [LARGE SCALE GENOMIC DNA]</scope>
    <source>
        <strain evidence="9 10">NRRL Y-17804</strain>
    </source>
</reference>
<evidence type="ECO:0000313" key="10">
    <source>
        <dbReference type="Proteomes" id="UP000033140"/>
    </source>
</evidence>
<evidence type="ECO:0000313" key="9">
    <source>
        <dbReference type="EMBL" id="GAO49426.1"/>
    </source>
</evidence>
<dbReference type="GO" id="GO:0042176">
    <property type="term" value="P:regulation of protein catabolic process"/>
    <property type="evidence" value="ECO:0007669"/>
    <property type="project" value="InterPro"/>
</dbReference>
<dbReference type="InterPro" id="IPR016643">
    <property type="entry name" value="26S_Psome_Rpn1"/>
</dbReference>
<feature type="region of interest" description="Disordered" evidence="6">
    <location>
        <begin position="1"/>
        <end position="46"/>
    </location>
</feature>
<dbReference type="InterPro" id="IPR016024">
    <property type="entry name" value="ARM-type_fold"/>
</dbReference>
<dbReference type="InterPro" id="IPR041433">
    <property type="entry name" value="RPN1_C"/>
</dbReference>
<keyword evidence="2" id="KW-0677">Repeat</keyword>
<feature type="domain" description="RPN1 N-terminal" evidence="7">
    <location>
        <begin position="52"/>
        <end position="349"/>
    </location>
</feature>
<dbReference type="Pfam" id="PF17781">
    <property type="entry name" value="RPN1_RPN2_N"/>
    <property type="match status" value="1"/>
</dbReference>
<dbReference type="PANTHER" id="PTHR10943">
    <property type="entry name" value="26S PROTEASOME NON-ATPASE REGULATORY SUBUNIT"/>
    <property type="match status" value="1"/>
</dbReference>
<feature type="domain" description="26S proteasome non-ATPase regulatory subunit RPN1 C-terminal" evidence="8">
    <location>
        <begin position="845"/>
        <end position="898"/>
    </location>
</feature>
<sequence length="903" mass="99502">MVNPQEKEDKDKQQEKKEEVDAKPSGAKTNGKDGKKKAEELSEEDQQLKSELEMLVERLKESNTDLYKPALESLKTLIRTSTSSMTAVPKPLKFLRSHYPNLTKLFDTWPAGENKDAFADVLSVLGMTYAEDGRRDSLKYRLLGPNEDPAVWGHEYVRHLAMEIGEEYSERTLKDIPDSTDDIMDLAMQLVPFFLSHNAEADAVDLLLELEAIEKLPQFVDAETAARVCLYMVSCVNLLAPPDDVNFLKTAHEIYRKQNQLPQAMTLAIRLDDHDLIQEDLAAAGDDKALKQQLAFMLARQQIWLESEDEDVSECLRNTKLSEYFMSLGREVNVLEPKIPEDIYKSHLENTRSTFGSGQVDSAQQNLASTFVNAWVNAGFGQDKLMLTEEESASWIYKNKESGMLSAAASLGSLLLWDVEMGLTQIDKYMYSSEEYIKAGSLLGVGIVNSGVHNESDPALALLADYVENKSVVLRTSAIIGLGLAYAGSNRTDVVDLLLPIAGDSSLTMEISSVAALALGLICVGSCNGDVTSTIVQTLMERDESQLKDKWARFMALGLALLYLGKQDASDATLETLKVIEAPLAKHAGVLVEICSYAGTGNVLKVQEMLHLCSERLEDKKEDADKEDGKADGEEAVENMFQSFAVLGLSLIAMGEDVGKEMVLRQFGHLMHYGEPAVRKAVPLALGLLNASNPEMTVFETLSRYSHDNDLDVAMNAIFAMGIVGAGTNNARLAQLLRQLASYYHREPNALFMVRIAQGLLHMGKGTLTVNPYHNDRQVLNKVAIAGLLSVSVSLLDARDFVLKNSSWLLYLITPAMNPRMLVTVDENLQPLPVTVRVGQAVDVVGQAGRPKTITGFQTHTTPVIVGYGERAELATEEYISVTSVMEGVVILRKNPAYMDESA</sequence>
<dbReference type="FunFam" id="1.25.10.10:FF:000026">
    <property type="entry name" value="26S proteasome non-ATPase regulatory subunit 2"/>
    <property type="match status" value="1"/>
</dbReference>
<keyword evidence="3 5" id="KW-0647">Proteasome</keyword>
<dbReference type="Proteomes" id="UP000033140">
    <property type="component" value="Unassembled WGS sequence"/>
</dbReference>
<evidence type="ECO:0000256" key="4">
    <source>
        <dbReference type="ARBA" id="ARBA00057191"/>
    </source>
</evidence>
<dbReference type="PIRSF" id="PIRSF015965">
    <property type="entry name" value="26S_Psome_Rpn1"/>
    <property type="match status" value="1"/>
</dbReference>
<dbReference type="InterPro" id="IPR002015">
    <property type="entry name" value="Proteasome/cyclosome_rpt"/>
</dbReference>
<dbReference type="GO" id="GO:0043161">
    <property type="term" value="P:proteasome-mediated ubiquitin-dependent protein catabolic process"/>
    <property type="evidence" value="ECO:0007669"/>
    <property type="project" value="TreeGrafter"/>
</dbReference>
<accession>A0A0E9NIC8</accession>
<dbReference type="AlphaFoldDB" id="A0A0E9NIC8"/>
<dbReference type="OrthoDB" id="10252509at2759"/>
<protein>
    <recommendedName>
        <fullName evidence="5">26S proteasome regulatory subunit RPN1</fullName>
    </recommendedName>
</protein>
<dbReference type="InterPro" id="IPR040892">
    <property type="entry name" value="RPN1_N"/>
</dbReference>
<dbReference type="GO" id="GO:0030234">
    <property type="term" value="F:enzyme regulator activity"/>
    <property type="evidence" value="ECO:0007669"/>
    <property type="project" value="UniProtKB-UniRule"/>
</dbReference>
<feature type="compositionally biased region" description="Basic and acidic residues" evidence="6">
    <location>
        <begin position="1"/>
        <end position="22"/>
    </location>
</feature>
<keyword evidence="10" id="KW-1185">Reference proteome</keyword>
<dbReference type="GO" id="GO:0008540">
    <property type="term" value="C:proteasome regulatory particle, base subcomplex"/>
    <property type="evidence" value="ECO:0007669"/>
    <property type="project" value="UniProtKB-UniRule"/>
</dbReference>
<evidence type="ECO:0000256" key="2">
    <source>
        <dbReference type="ARBA" id="ARBA00022737"/>
    </source>
</evidence>
<feature type="compositionally biased region" description="Basic and acidic residues" evidence="6">
    <location>
        <begin position="30"/>
        <end position="46"/>
    </location>
</feature>
<reference evidence="9 10" key="1">
    <citation type="journal article" date="2011" name="J. Gen. Appl. Microbiol.">
        <title>Draft genome sequencing of the enigmatic yeast Saitoella complicata.</title>
        <authorList>
            <person name="Nishida H."/>
            <person name="Hamamoto M."/>
            <person name="Sugiyama J."/>
        </authorList>
    </citation>
    <scope>NUCLEOTIDE SEQUENCE [LARGE SCALE GENOMIC DNA]</scope>
    <source>
        <strain evidence="9 10">NRRL Y-17804</strain>
    </source>
</reference>
<dbReference type="EMBL" id="BACD03000022">
    <property type="protein sequence ID" value="GAO49426.1"/>
    <property type="molecule type" value="Genomic_DNA"/>
</dbReference>
<evidence type="ECO:0000256" key="6">
    <source>
        <dbReference type="SAM" id="MobiDB-lite"/>
    </source>
</evidence>
<dbReference type="Pfam" id="PF18051">
    <property type="entry name" value="RPN1_C"/>
    <property type="match status" value="1"/>
</dbReference>
<organism evidence="9 10">
    <name type="scientific">Saitoella complicata (strain BCRC 22490 / CBS 7301 / JCM 7358 / NBRC 10748 / NRRL Y-17804)</name>
    <dbReference type="NCBI Taxonomy" id="698492"/>
    <lineage>
        <taxon>Eukaryota</taxon>
        <taxon>Fungi</taxon>
        <taxon>Dikarya</taxon>
        <taxon>Ascomycota</taxon>
        <taxon>Taphrinomycotina</taxon>
        <taxon>Taphrinomycotina incertae sedis</taxon>
        <taxon>Saitoella</taxon>
    </lineage>
</organism>
<comment type="caution">
    <text evidence="9">The sequence shown here is derived from an EMBL/GenBank/DDBJ whole genome shotgun (WGS) entry which is preliminary data.</text>
</comment>
<evidence type="ECO:0000256" key="3">
    <source>
        <dbReference type="ARBA" id="ARBA00022942"/>
    </source>
</evidence>
<dbReference type="RefSeq" id="XP_019027195.1">
    <property type="nucleotide sequence ID" value="XM_019165612.1"/>
</dbReference>
<dbReference type="Pfam" id="PF01851">
    <property type="entry name" value="PC_rep"/>
    <property type="match status" value="3"/>
</dbReference>
<proteinExistence type="inferred from homology"/>
<evidence type="ECO:0000256" key="5">
    <source>
        <dbReference type="PIRNR" id="PIRNR015965"/>
    </source>
</evidence>
<dbReference type="Gene3D" id="1.25.10.10">
    <property type="entry name" value="Leucine-rich Repeat Variant"/>
    <property type="match status" value="1"/>
</dbReference>
<dbReference type="OMA" id="GTCNGDI"/>
<evidence type="ECO:0000259" key="7">
    <source>
        <dbReference type="Pfam" id="PF17781"/>
    </source>
</evidence>
<dbReference type="InterPro" id="IPR011989">
    <property type="entry name" value="ARM-like"/>
</dbReference>
<reference evidence="9 10" key="2">
    <citation type="journal article" date="2014" name="J. Gen. Appl. Microbiol.">
        <title>The early diverging ascomycetous budding yeast Saitoella complicata has three histone deacetylases belonging to the Clr6, Hos2, and Rpd3 lineages.</title>
        <authorList>
            <person name="Nishida H."/>
            <person name="Matsumoto T."/>
            <person name="Kondo S."/>
            <person name="Hamamoto M."/>
            <person name="Yoshikawa H."/>
        </authorList>
    </citation>
    <scope>NUCLEOTIDE SEQUENCE [LARGE SCALE GENOMIC DNA]</scope>
    <source>
        <strain evidence="9 10">NRRL Y-17804</strain>
    </source>
</reference>
<comment type="function">
    <text evidence="4 5">Acts as a regulatory subunit of the 26 proteasome which is involved in the ATP-dependent degradation of ubiquitinated proteins.</text>
</comment>
<dbReference type="GO" id="GO:0034515">
    <property type="term" value="C:proteasome storage granule"/>
    <property type="evidence" value="ECO:0007669"/>
    <property type="project" value="TreeGrafter"/>
</dbReference>
<evidence type="ECO:0000259" key="8">
    <source>
        <dbReference type="Pfam" id="PF18051"/>
    </source>
</evidence>
<dbReference type="SUPFAM" id="SSF48371">
    <property type="entry name" value="ARM repeat"/>
    <property type="match status" value="1"/>
</dbReference>
<dbReference type="STRING" id="698492.A0A0E9NIC8"/>
<name>A0A0E9NIC8_SAICN</name>
<dbReference type="PANTHER" id="PTHR10943:SF1">
    <property type="entry name" value="26S PROTEASOME NON-ATPASE REGULATORY SUBUNIT 2"/>
    <property type="match status" value="1"/>
</dbReference>
<gene>
    <name evidence="9" type="ORF">G7K_3576-t1</name>
</gene>